<keyword evidence="4" id="KW-1185">Reference proteome</keyword>
<dbReference type="AlphaFoldDB" id="A0AAD8WXW0"/>
<evidence type="ECO:0000259" key="2">
    <source>
        <dbReference type="Pfam" id="PF13456"/>
    </source>
</evidence>
<feature type="domain" description="RNase H type-1" evidence="2">
    <location>
        <begin position="106"/>
        <end position="189"/>
    </location>
</feature>
<evidence type="ECO:0000256" key="1">
    <source>
        <dbReference type="SAM" id="MobiDB-lite"/>
    </source>
</evidence>
<proteinExistence type="predicted"/>
<dbReference type="SUPFAM" id="SSF56672">
    <property type="entry name" value="DNA/RNA polymerases"/>
    <property type="match status" value="1"/>
</dbReference>
<organism evidence="3 4">
    <name type="scientific">Lolium multiflorum</name>
    <name type="common">Italian ryegrass</name>
    <name type="synonym">Lolium perenne subsp. multiflorum</name>
    <dbReference type="NCBI Taxonomy" id="4521"/>
    <lineage>
        <taxon>Eukaryota</taxon>
        <taxon>Viridiplantae</taxon>
        <taxon>Streptophyta</taxon>
        <taxon>Embryophyta</taxon>
        <taxon>Tracheophyta</taxon>
        <taxon>Spermatophyta</taxon>
        <taxon>Magnoliopsida</taxon>
        <taxon>Liliopsida</taxon>
        <taxon>Poales</taxon>
        <taxon>Poaceae</taxon>
        <taxon>BOP clade</taxon>
        <taxon>Pooideae</taxon>
        <taxon>Poodae</taxon>
        <taxon>Poeae</taxon>
        <taxon>Poeae Chloroplast Group 2 (Poeae type)</taxon>
        <taxon>Loliodinae</taxon>
        <taxon>Loliinae</taxon>
        <taxon>Lolium</taxon>
    </lineage>
</organism>
<dbReference type="PANTHER" id="PTHR48475">
    <property type="entry name" value="RIBONUCLEASE H"/>
    <property type="match status" value="1"/>
</dbReference>
<evidence type="ECO:0000313" key="3">
    <source>
        <dbReference type="EMBL" id="KAK1685052.1"/>
    </source>
</evidence>
<evidence type="ECO:0000313" key="4">
    <source>
        <dbReference type="Proteomes" id="UP001231189"/>
    </source>
</evidence>
<protein>
    <recommendedName>
        <fullName evidence="2">RNase H type-1 domain-containing protein</fullName>
    </recommendedName>
</protein>
<dbReference type="InterPro" id="IPR036397">
    <property type="entry name" value="RNaseH_sf"/>
</dbReference>
<accession>A0AAD8WXW0</accession>
<reference evidence="3" key="1">
    <citation type="submission" date="2023-07" db="EMBL/GenBank/DDBJ databases">
        <title>A chromosome-level genome assembly of Lolium multiflorum.</title>
        <authorList>
            <person name="Chen Y."/>
            <person name="Copetti D."/>
            <person name="Kolliker R."/>
            <person name="Studer B."/>
        </authorList>
    </citation>
    <scope>NUCLEOTIDE SEQUENCE</scope>
    <source>
        <strain evidence="3">02402/16</strain>
        <tissue evidence="3">Leaf</tissue>
    </source>
</reference>
<dbReference type="InterPro" id="IPR043502">
    <property type="entry name" value="DNA/RNA_pol_sf"/>
</dbReference>
<name>A0AAD8WXW0_LOLMU</name>
<dbReference type="EMBL" id="JAUUTY010000002">
    <property type="protein sequence ID" value="KAK1685052.1"/>
    <property type="molecule type" value="Genomic_DNA"/>
</dbReference>
<dbReference type="GO" id="GO:0004523">
    <property type="term" value="F:RNA-DNA hybrid ribonuclease activity"/>
    <property type="evidence" value="ECO:0007669"/>
    <property type="project" value="InterPro"/>
</dbReference>
<comment type="caution">
    <text evidence="3">The sequence shown here is derived from an EMBL/GenBank/DDBJ whole genome shotgun (WGS) entry which is preliminary data.</text>
</comment>
<dbReference type="Gene3D" id="3.30.420.10">
    <property type="entry name" value="Ribonuclease H-like superfamily/Ribonuclease H"/>
    <property type="match status" value="1"/>
</dbReference>
<dbReference type="PANTHER" id="PTHR48475:SF1">
    <property type="entry name" value="RNASE H TYPE-1 DOMAIN-CONTAINING PROTEIN"/>
    <property type="match status" value="1"/>
</dbReference>
<dbReference type="InterPro" id="IPR002156">
    <property type="entry name" value="RNaseH_domain"/>
</dbReference>
<dbReference type="Gene3D" id="3.10.10.10">
    <property type="entry name" value="HIV Type 1 Reverse Transcriptase, subunit A, domain 1"/>
    <property type="match status" value="1"/>
</dbReference>
<dbReference type="CDD" id="cd09279">
    <property type="entry name" value="RNase_HI_like"/>
    <property type="match status" value="1"/>
</dbReference>
<feature type="compositionally biased region" description="Low complexity" evidence="1">
    <location>
        <begin position="209"/>
        <end position="220"/>
    </location>
</feature>
<dbReference type="Pfam" id="PF13456">
    <property type="entry name" value="RVT_3"/>
    <property type="match status" value="1"/>
</dbReference>
<dbReference type="Proteomes" id="UP001231189">
    <property type="component" value="Unassembled WGS sequence"/>
</dbReference>
<sequence>MPSVPRELAEHHLHVRPEAKPVKQPLRRFAEERRKAIGEEIVRLLAAGFIMEVLHPDWLANPVLVLKKTGSWRMCIDYTSLNKACPKDPSPAAHKSIDHAPHPLHRIQRGEYEALIHGLKLAKEIGVRCILCFGDSDLVIQQASGDWDAKDANMASYRFHVQQLADFFEGCEFHHVPRANNEAADALSKIGSTRQAIPPGVALQHLRKPSITPSPDSDSIFVSADPGAPQPNPGTSQQSRGFSAKSAAHSRTRGLQPNPGLIIPSRGLSPKPAGS</sequence>
<gene>
    <name evidence="3" type="ORF">QYE76_045900</name>
</gene>
<dbReference type="GO" id="GO:0003676">
    <property type="term" value="F:nucleic acid binding"/>
    <property type="evidence" value="ECO:0007669"/>
    <property type="project" value="InterPro"/>
</dbReference>
<feature type="region of interest" description="Disordered" evidence="1">
    <location>
        <begin position="206"/>
        <end position="275"/>
    </location>
</feature>